<keyword evidence="9" id="KW-0808">Transferase</keyword>
<dbReference type="RefSeq" id="WP_144347736.1">
    <property type="nucleotide sequence ID" value="NZ_VMKP01000002.1"/>
</dbReference>
<dbReference type="EMBL" id="VMKP01000002">
    <property type="protein sequence ID" value="TVO65516.1"/>
    <property type="molecule type" value="Genomic_DNA"/>
</dbReference>
<feature type="domain" description="Class II Histidinyl-tRNA synthetase (HisRS)-like catalytic core" evidence="8">
    <location>
        <begin position="18"/>
        <end position="328"/>
    </location>
</feature>
<evidence type="ECO:0000259" key="8">
    <source>
        <dbReference type="Pfam" id="PF13393"/>
    </source>
</evidence>
<comment type="caution">
    <text evidence="9">The sequence shown here is derived from an EMBL/GenBank/DDBJ whole genome shotgun (WGS) entry which is preliminary data.</text>
</comment>
<keyword evidence="10" id="KW-1185">Reference proteome</keyword>
<keyword evidence="7" id="KW-0368">Histidine biosynthesis</keyword>
<dbReference type="UniPathway" id="UPA00031">
    <property type="reaction ID" value="UER00006"/>
</dbReference>
<evidence type="ECO:0000256" key="3">
    <source>
        <dbReference type="ARBA" id="ARBA00005539"/>
    </source>
</evidence>
<comment type="pathway">
    <text evidence="2 7">Amino-acid biosynthesis; L-histidine biosynthesis; L-histidine from 5-phospho-alpha-D-ribose 1-diphosphate: step 1/9.</text>
</comment>
<evidence type="ECO:0000313" key="9">
    <source>
        <dbReference type="EMBL" id="TVO65516.1"/>
    </source>
</evidence>
<keyword evidence="9" id="KW-0328">Glycosyltransferase</keyword>
<dbReference type="InterPro" id="IPR004517">
    <property type="entry name" value="HisZ"/>
</dbReference>
<organism evidence="9 10">
    <name type="scientific">Spiribacter aquaticus</name>
    <dbReference type="NCBI Taxonomy" id="1935996"/>
    <lineage>
        <taxon>Bacteria</taxon>
        <taxon>Pseudomonadati</taxon>
        <taxon>Pseudomonadota</taxon>
        <taxon>Gammaproteobacteria</taxon>
        <taxon>Chromatiales</taxon>
        <taxon>Ectothiorhodospiraceae</taxon>
        <taxon>Spiribacter</taxon>
    </lineage>
</organism>
<comment type="similarity">
    <text evidence="3 7">Belongs to the class-II aminoacyl-tRNA synthetase family. HisZ subfamily.</text>
</comment>
<protein>
    <recommendedName>
        <fullName evidence="4 7">ATP phosphoribosyltransferase regulatory subunit</fullName>
    </recommendedName>
</protein>
<gene>
    <name evidence="7" type="primary">hisZ</name>
    <name evidence="9" type="ORF">FPL11_05465</name>
</gene>
<keyword evidence="5 7" id="KW-0963">Cytoplasm</keyword>
<evidence type="ECO:0000256" key="6">
    <source>
        <dbReference type="ARBA" id="ARBA00025246"/>
    </source>
</evidence>
<dbReference type="HAMAP" id="MF_00125">
    <property type="entry name" value="HisZ"/>
    <property type="match status" value="1"/>
</dbReference>
<comment type="subunit">
    <text evidence="7">Heteromultimer composed of HisG and HisZ subunits.</text>
</comment>
<dbReference type="CDD" id="cd00773">
    <property type="entry name" value="HisRS-like_core"/>
    <property type="match status" value="1"/>
</dbReference>
<dbReference type="PANTHER" id="PTHR11476">
    <property type="entry name" value="HISTIDYL-TRNA SYNTHETASE"/>
    <property type="match status" value="1"/>
</dbReference>
<dbReference type="NCBIfam" id="NF009086">
    <property type="entry name" value="PRK12421.1"/>
    <property type="match status" value="1"/>
</dbReference>
<evidence type="ECO:0000313" key="10">
    <source>
        <dbReference type="Proteomes" id="UP000316688"/>
    </source>
</evidence>
<dbReference type="Proteomes" id="UP000316688">
    <property type="component" value="Unassembled WGS sequence"/>
</dbReference>
<dbReference type="PANTHER" id="PTHR11476:SF7">
    <property type="entry name" value="HISTIDINE--TRNA LIGASE"/>
    <property type="match status" value="1"/>
</dbReference>
<dbReference type="Pfam" id="PF13393">
    <property type="entry name" value="tRNA-synt_His"/>
    <property type="match status" value="1"/>
</dbReference>
<evidence type="ECO:0000256" key="4">
    <source>
        <dbReference type="ARBA" id="ARBA00020397"/>
    </source>
</evidence>
<dbReference type="GO" id="GO:0000105">
    <property type="term" value="P:L-histidine biosynthetic process"/>
    <property type="evidence" value="ECO:0007669"/>
    <property type="project" value="UniProtKB-UniRule"/>
</dbReference>
<keyword evidence="7" id="KW-0028">Amino-acid biosynthesis</keyword>
<dbReference type="NCBIfam" id="TIGR00443">
    <property type="entry name" value="hisZ_biosyn_reg"/>
    <property type="match status" value="1"/>
</dbReference>
<proteinExistence type="inferred from homology"/>
<name>A0A557RK80_9GAMM</name>
<comment type="function">
    <text evidence="6 7">Required for the first step of histidine biosynthesis. May allow the feedback regulation of ATP phosphoribosyltransferase activity by histidine.</text>
</comment>
<dbReference type="AlphaFoldDB" id="A0A557RK80"/>
<dbReference type="GO" id="GO:0016757">
    <property type="term" value="F:glycosyltransferase activity"/>
    <property type="evidence" value="ECO:0007669"/>
    <property type="project" value="UniProtKB-KW"/>
</dbReference>
<comment type="subcellular location">
    <subcellularLocation>
        <location evidence="1 7">Cytoplasm</location>
    </subcellularLocation>
</comment>
<dbReference type="Gene3D" id="3.30.930.10">
    <property type="entry name" value="Bira Bifunctional Protein, Domain 2"/>
    <property type="match status" value="1"/>
</dbReference>
<comment type="miscellaneous">
    <text evidence="7">This function is generally fulfilled by the C-terminal part of HisG, which is missing in some bacteria such as this one.</text>
</comment>
<evidence type="ECO:0000256" key="7">
    <source>
        <dbReference type="HAMAP-Rule" id="MF_00125"/>
    </source>
</evidence>
<dbReference type="InterPro" id="IPR041715">
    <property type="entry name" value="HisRS-like_core"/>
</dbReference>
<accession>A0A557RK80</accession>
<sequence length="408" mass="43004">MTDRSPGPHSPWLLPDSVEELLPPAAAALEHLRQSSLERCARWGYELVMPPVIEYLEALLSGVAHDLDLQTFKLTDQMSGRMMGVRADITPQAARIDAHQLRREGPVRLCYSGTVLRTRAEGAEGSRNPLQMGAELYGHGGIESDVEVIGLMAEILSAAGIEPLHVDLGHVGIFRGLCSAAGLEGDAEARLWDALQRKSTADIEALLGEFDVAPADHRRLSALAGLSGGAEVLTAATQALAGAGDPVDAALEALTRTAEALAAARPDMTLHFDLGELRGYRYHTGIVFAAYTPGVSGELARGGRYDDIGAVFGRGRPATGFSADLKALRRAAATTTDNPPGGGAIAAPWSADEALRRRVAALREAGETVIWALPGHPGAAAGQGCNRQLVQAAGGDWQIETIEPAENE</sequence>
<evidence type="ECO:0000256" key="1">
    <source>
        <dbReference type="ARBA" id="ARBA00004496"/>
    </source>
</evidence>
<dbReference type="InterPro" id="IPR045864">
    <property type="entry name" value="aa-tRNA-synth_II/BPL/LPL"/>
</dbReference>
<evidence type="ECO:0000256" key="2">
    <source>
        <dbReference type="ARBA" id="ARBA00004667"/>
    </source>
</evidence>
<evidence type="ECO:0000256" key="5">
    <source>
        <dbReference type="ARBA" id="ARBA00022490"/>
    </source>
</evidence>
<reference evidence="9 10" key="1">
    <citation type="submission" date="2019-07" db="EMBL/GenBank/DDBJ databases">
        <title>Reclasification of Spiribacter aquaticus.</title>
        <authorList>
            <person name="Leon M.J."/>
            <person name="Sanchez-Porro C."/>
            <person name="Ventosa A."/>
        </authorList>
    </citation>
    <scope>NUCLEOTIDE SEQUENCE [LARGE SCALE GENOMIC DNA]</scope>
    <source>
        <strain evidence="9 10">SP30</strain>
    </source>
</reference>
<dbReference type="NCBIfam" id="NF008935">
    <property type="entry name" value="PRK12292.1-1"/>
    <property type="match status" value="1"/>
</dbReference>
<dbReference type="GO" id="GO:0005737">
    <property type="term" value="C:cytoplasm"/>
    <property type="evidence" value="ECO:0007669"/>
    <property type="project" value="UniProtKB-SubCell"/>
</dbReference>
<dbReference type="SUPFAM" id="SSF55681">
    <property type="entry name" value="Class II aaRS and biotin synthetases"/>
    <property type="match status" value="1"/>
</dbReference>